<proteinExistence type="inferred from homology"/>
<evidence type="ECO:0000256" key="5">
    <source>
        <dbReference type="ARBA" id="ARBA00023040"/>
    </source>
</evidence>
<feature type="domain" description="G-protein coupled receptors family 1 profile" evidence="11">
    <location>
        <begin position="140"/>
        <end position="391"/>
    </location>
</feature>
<feature type="transmembrane region" description="Helical" evidence="10">
    <location>
        <begin position="376"/>
        <end position="398"/>
    </location>
</feature>
<dbReference type="EMBL" id="BRZM01000131">
    <property type="protein sequence ID" value="GLD68302.1"/>
    <property type="molecule type" value="Genomic_DNA"/>
</dbReference>
<dbReference type="CDD" id="cd15055">
    <property type="entry name" value="7tmA_TAARs"/>
    <property type="match status" value="1"/>
</dbReference>
<dbReference type="PANTHER" id="PTHR24249:SF381">
    <property type="entry name" value="TRACE AMINE ASSOCIATED RECEPTOR 19P-RELATED"/>
    <property type="match status" value="1"/>
</dbReference>
<keyword evidence="4 10" id="KW-1133">Transmembrane helix</keyword>
<keyword evidence="13" id="KW-1185">Reference proteome</keyword>
<feature type="transmembrane region" description="Helical" evidence="10">
    <location>
        <begin position="286"/>
        <end position="308"/>
    </location>
</feature>
<dbReference type="GO" id="GO:0001594">
    <property type="term" value="F:trace-amine receptor activity"/>
    <property type="evidence" value="ECO:0007669"/>
    <property type="project" value="TreeGrafter"/>
</dbReference>
<evidence type="ECO:0000256" key="1">
    <source>
        <dbReference type="ARBA" id="ARBA00004651"/>
    </source>
</evidence>
<keyword evidence="5 9" id="KW-0297">G-protein coupled receptor</keyword>
<feature type="transmembrane region" description="Helical" evidence="10">
    <location>
        <begin position="199"/>
        <end position="218"/>
    </location>
</feature>
<dbReference type="PRINTS" id="PR00237">
    <property type="entry name" value="GPCRRHODOPSN"/>
</dbReference>
<feature type="transmembrane region" description="Helical" evidence="10">
    <location>
        <begin position="338"/>
        <end position="356"/>
    </location>
</feature>
<name>A0AAD3NAH6_LATJO</name>
<evidence type="ECO:0000256" key="3">
    <source>
        <dbReference type="ARBA" id="ARBA00022692"/>
    </source>
</evidence>
<gene>
    <name evidence="12" type="ORF">AKAME5_001961400</name>
</gene>
<comment type="similarity">
    <text evidence="9">Belongs to the G-protein coupled receptor 1 family.</text>
</comment>
<evidence type="ECO:0000256" key="9">
    <source>
        <dbReference type="RuleBase" id="RU000688"/>
    </source>
</evidence>
<dbReference type="GO" id="GO:0005886">
    <property type="term" value="C:plasma membrane"/>
    <property type="evidence" value="ECO:0007669"/>
    <property type="project" value="UniProtKB-SubCell"/>
</dbReference>
<dbReference type="PANTHER" id="PTHR24249">
    <property type="entry name" value="HISTAMINE RECEPTOR-RELATED G-PROTEIN COUPLED RECEPTOR"/>
    <property type="match status" value="1"/>
</dbReference>
<dbReference type="PROSITE" id="PS00237">
    <property type="entry name" value="G_PROTEIN_RECEP_F1_1"/>
    <property type="match status" value="1"/>
</dbReference>
<dbReference type="PROSITE" id="PS50262">
    <property type="entry name" value="G_PROTEIN_RECEP_F1_2"/>
    <property type="match status" value="1"/>
</dbReference>
<dbReference type="Proteomes" id="UP001279410">
    <property type="component" value="Unassembled WGS sequence"/>
</dbReference>
<feature type="transmembrane region" description="Helical" evidence="10">
    <location>
        <begin position="160"/>
        <end position="179"/>
    </location>
</feature>
<dbReference type="SMART" id="SM01381">
    <property type="entry name" value="7TM_GPCR_Srsx"/>
    <property type="match status" value="1"/>
</dbReference>
<keyword evidence="6 10" id="KW-0472">Membrane</keyword>
<dbReference type="InterPro" id="IPR017452">
    <property type="entry name" value="GPCR_Rhodpsn_7TM"/>
</dbReference>
<organism evidence="12 13">
    <name type="scientific">Lates japonicus</name>
    <name type="common">Japanese lates</name>
    <dbReference type="NCBI Taxonomy" id="270547"/>
    <lineage>
        <taxon>Eukaryota</taxon>
        <taxon>Metazoa</taxon>
        <taxon>Chordata</taxon>
        <taxon>Craniata</taxon>
        <taxon>Vertebrata</taxon>
        <taxon>Euteleostomi</taxon>
        <taxon>Actinopterygii</taxon>
        <taxon>Neopterygii</taxon>
        <taxon>Teleostei</taxon>
        <taxon>Neoteleostei</taxon>
        <taxon>Acanthomorphata</taxon>
        <taxon>Carangaria</taxon>
        <taxon>Carangaria incertae sedis</taxon>
        <taxon>Centropomidae</taxon>
        <taxon>Lates</taxon>
    </lineage>
</organism>
<dbReference type="InterPro" id="IPR000276">
    <property type="entry name" value="GPCR_Rhodpsn"/>
</dbReference>
<evidence type="ECO:0000256" key="7">
    <source>
        <dbReference type="ARBA" id="ARBA00023170"/>
    </source>
</evidence>
<evidence type="ECO:0000256" key="8">
    <source>
        <dbReference type="ARBA" id="ARBA00023224"/>
    </source>
</evidence>
<dbReference type="AlphaFoldDB" id="A0AAD3NAH6"/>
<dbReference type="Pfam" id="PF00001">
    <property type="entry name" value="7tm_1"/>
    <property type="match status" value="1"/>
</dbReference>
<keyword evidence="2" id="KW-1003">Cell membrane</keyword>
<comment type="subcellular location">
    <subcellularLocation>
        <location evidence="1">Cell membrane</location>
        <topology evidence="1">Multi-pass membrane protein</topology>
    </subcellularLocation>
</comment>
<evidence type="ECO:0000256" key="4">
    <source>
        <dbReference type="ARBA" id="ARBA00022989"/>
    </source>
</evidence>
<dbReference type="InterPro" id="IPR050569">
    <property type="entry name" value="TAAR"/>
</dbReference>
<keyword evidence="3 9" id="KW-0812">Transmembrane</keyword>
<evidence type="ECO:0000313" key="12">
    <source>
        <dbReference type="EMBL" id="GLD68302.1"/>
    </source>
</evidence>
<evidence type="ECO:0000313" key="13">
    <source>
        <dbReference type="Proteomes" id="UP001279410"/>
    </source>
</evidence>
<evidence type="ECO:0000256" key="10">
    <source>
        <dbReference type="SAM" id="Phobius"/>
    </source>
</evidence>
<dbReference type="SUPFAM" id="SSF81321">
    <property type="entry name" value="Family A G protein-coupled receptor-like"/>
    <property type="match status" value="1"/>
</dbReference>
<keyword evidence="8 9" id="KW-0807">Transducer</keyword>
<evidence type="ECO:0000256" key="2">
    <source>
        <dbReference type="ARBA" id="ARBA00022475"/>
    </source>
</evidence>
<reference evidence="12" key="1">
    <citation type="submission" date="2022-08" db="EMBL/GenBank/DDBJ databases">
        <title>Genome sequencing of akame (Lates japonicus).</title>
        <authorList>
            <person name="Hashiguchi Y."/>
            <person name="Takahashi H."/>
        </authorList>
    </citation>
    <scope>NUCLEOTIDE SEQUENCE</scope>
    <source>
        <strain evidence="12">Kochi</strain>
    </source>
</reference>
<protein>
    <submittedName>
        <fullName evidence="12">Trace amine-associated receptor 4-like protein</fullName>
    </submittedName>
</protein>
<feature type="transmembrane region" description="Helical" evidence="10">
    <location>
        <begin position="238"/>
        <end position="259"/>
    </location>
</feature>
<accession>A0AAD3NAH6</accession>
<dbReference type="Gene3D" id="1.20.1070.10">
    <property type="entry name" value="Rhodopsin 7-helix transmembrane proteins"/>
    <property type="match status" value="1"/>
</dbReference>
<comment type="caution">
    <text evidence="12">The sequence shown here is derived from an EMBL/GenBank/DDBJ whole genome shotgun (WGS) entry which is preliminary data.</text>
</comment>
<sequence length="421" mass="46967">MALRDWPNKLSADTGSSKDTFLALSRTSESQPQVSLCQHHRCQTSAQGEHCALGHTKSKATLTLLRRGAIGLRGHLCSQLHQTHRLLSELSSFSSLMMEEDELCFPQLLNTSCKKPKPPRSEAVLIYTLLFFISVLTAALNLLVIISISHYRQLHSPTNLLLLSLAVSDFFVGLLLIPIETLKTGTCWVLGDLMCALYFLIPYTLISASVGSMVLISVDRYVAICDPMHYSTRITDKVINISVCLCWIFSVFYSIFLSYDHLKQPGRYNSCYGECLVNVAGDVDLAMAFIIPITIIVALYMRVFVVAVSQARAMRSHVTTVTVQYSMTLMMKKSELKAARTLGVVVTVFLICYSPYYCLSLTGGNILVGSSTETFMSFLMYFNSCLNPVIYAFFYPWFRKAVKHIVTLQILQPGSCDANVL</sequence>
<keyword evidence="7 9" id="KW-0675">Receptor</keyword>
<feature type="transmembrane region" description="Helical" evidence="10">
    <location>
        <begin position="124"/>
        <end position="148"/>
    </location>
</feature>
<evidence type="ECO:0000259" key="11">
    <source>
        <dbReference type="PROSITE" id="PS50262"/>
    </source>
</evidence>
<evidence type="ECO:0000256" key="6">
    <source>
        <dbReference type="ARBA" id="ARBA00023136"/>
    </source>
</evidence>